<evidence type="ECO:0000313" key="2">
    <source>
        <dbReference type="EMBL" id="KAF2683606.1"/>
    </source>
</evidence>
<keyword evidence="3" id="KW-1185">Reference proteome</keyword>
<dbReference type="EMBL" id="MU005583">
    <property type="protein sequence ID" value="KAF2683606.1"/>
    <property type="molecule type" value="Genomic_DNA"/>
</dbReference>
<dbReference type="Proteomes" id="UP000799291">
    <property type="component" value="Unassembled WGS sequence"/>
</dbReference>
<accession>A0A6G1IZA8</accession>
<feature type="region of interest" description="Disordered" evidence="1">
    <location>
        <begin position="157"/>
        <end position="180"/>
    </location>
</feature>
<dbReference type="AlphaFoldDB" id="A0A6G1IZA8"/>
<protein>
    <submittedName>
        <fullName evidence="2">Uncharacterized protein</fullName>
    </submittedName>
</protein>
<sequence>MMRHSRSWTRSALPARRRPFHLAGAQSACEQLPGVPRVFEKATSIGDPCQGPREGTFTPAEITQLPHGQGAGARVRVRASWQRSPYHGPPGKSVAERRTGARRASEGWLGAENVASAAASQQCRRGADHLLARQLLSRTWHMQATRSRAVVMYREGSRGASARRAVNTKPAGASLPQIGE</sequence>
<evidence type="ECO:0000313" key="3">
    <source>
        <dbReference type="Proteomes" id="UP000799291"/>
    </source>
</evidence>
<gene>
    <name evidence="2" type="ORF">K458DRAFT_39763</name>
</gene>
<name>A0A6G1IZA8_9PLEO</name>
<evidence type="ECO:0000256" key="1">
    <source>
        <dbReference type="SAM" id="MobiDB-lite"/>
    </source>
</evidence>
<reference evidence="2" key="1">
    <citation type="journal article" date="2020" name="Stud. Mycol.">
        <title>101 Dothideomycetes genomes: a test case for predicting lifestyles and emergence of pathogens.</title>
        <authorList>
            <person name="Haridas S."/>
            <person name="Albert R."/>
            <person name="Binder M."/>
            <person name="Bloem J."/>
            <person name="Labutti K."/>
            <person name="Salamov A."/>
            <person name="Andreopoulos B."/>
            <person name="Baker S."/>
            <person name="Barry K."/>
            <person name="Bills G."/>
            <person name="Bluhm B."/>
            <person name="Cannon C."/>
            <person name="Castanera R."/>
            <person name="Culley D."/>
            <person name="Daum C."/>
            <person name="Ezra D."/>
            <person name="Gonzalez J."/>
            <person name="Henrissat B."/>
            <person name="Kuo A."/>
            <person name="Liang C."/>
            <person name="Lipzen A."/>
            <person name="Lutzoni F."/>
            <person name="Magnuson J."/>
            <person name="Mondo S."/>
            <person name="Nolan M."/>
            <person name="Ohm R."/>
            <person name="Pangilinan J."/>
            <person name="Park H.-J."/>
            <person name="Ramirez L."/>
            <person name="Alfaro M."/>
            <person name="Sun H."/>
            <person name="Tritt A."/>
            <person name="Yoshinaga Y."/>
            <person name="Zwiers L.-H."/>
            <person name="Turgeon B."/>
            <person name="Goodwin S."/>
            <person name="Spatafora J."/>
            <person name="Crous P."/>
            <person name="Grigoriev I."/>
        </authorList>
    </citation>
    <scope>NUCLEOTIDE SEQUENCE</scope>
    <source>
        <strain evidence="2">CBS 122367</strain>
    </source>
</reference>
<organism evidence="2 3">
    <name type="scientific">Lentithecium fluviatile CBS 122367</name>
    <dbReference type="NCBI Taxonomy" id="1168545"/>
    <lineage>
        <taxon>Eukaryota</taxon>
        <taxon>Fungi</taxon>
        <taxon>Dikarya</taxon>
        <taxon>Ascomycota</taxon>
        <taxon>Pezizomycotina</taxon>
        <taxon>Dothideomycetes</taxon>
        <taxon>Pleosporomycetidae</taxon>
        <taxon>Pleosporales</taxon>
        <taxon>Massarineae</taxon>
        <taxon>Lentitheciaceae</taxon>
        <taxon>Lentithecium</taxon>
    </lineage>
</organism>
<proteinExistence type="predicted"/>